<comment type="similarity">
    <text evidence="1 10">Belongs to the peptidase A1 family.</text>
</comment>
<accession>A0A6J1BT55</accession>
<feature type="domain" description="Peptidase A1" evidence="12">
    <location>
        <begin position="57"/>
        <end position="426"/>
    </location>
</feature>
<organism evidence="13 14">
    <name type="scientific">Momordica charantia</name>
    <name type="common">Bitter gourd</name>
    <name type="synonym">Balsam pear</name>
    <dbReference type="NCBI Taxonomy" id="3673"/>
    <lineage>
        <taxon>Eukaryota</taxon>
        <taxon>Viridiplantae</taxon>
        <taxon>Streptophyta</taxon>
        <taxon>Embryophyta</taxon>
        <taxon>Tracheophyta</taxon>
        <taxon>Spermatophyta</taxon>
        <taxon>Magnoliopsida</taxon>
        <taxon>eudicotyledons</taxon>
        <taxon>Gunneridae</taxon>
        <taxon>Pentapetalae</taxon>
        <taxon>rosids</taxon>
        <taxon>fabids</taxon>
        <taxon>Cucurbitales</taxon>
        <taxon>Cucurbitaceae</taxon>
        <taxon>Momordiceae</taxon>
        <taxon>Momordica</taxon>
    </lineage>
</organism>
<evidence type="ECO:0000256" key="3">
    <source>
        <dbReference type="ARBA" id="ARBA00022729"/>
    </source>
</evidence>
<evidence type="ECO:0000256" key="1">
    <source>
        <dbReference type="ARBA" id="ARBA00007447"/>
    </source>
</evidence>
<feature type="chain" id="PRO_5027031717" description="Aspartic proteinase Asp1" evidence="11">
    <location>
        <begin position="22"/>
        <end position="436"/>
    </location>
</feature>
<dbReference type="Proteomes" id="UP000504603">
    <property type="component" value="Unplaced"/>
</dbReference>
<dbReference type="Pfam" id="PF14541">
    <property type="entry name" value="TAXi_C"/>
    <property type="match status" value="1"/>
</dbReference>
<dbReference type="InterPro" id="IPR032861">
    <property type="entry name" value="TAXi_N"/>
</dbReference>
<evidence type="ECO:0000256" key="8">
    <source>
        <dbReference type="ARBA" id="ARBA00077656"/>
    </source>
</evidence>
<evidence type="ECO:0000256" key="5">
    <source>
        <dbReference type="ARBA" id="ARBA00022750"/>
    </source>
</evidence>
<evidence type="ECO:0000259" key="12">
    <source>
        <dbReference type="PROSITE" id="PS51767"/>
    </source>
</evidence>
<dbReference type="PANTHER" id="PTHR13683">
    <property type="entry name" value="ASPARTYL PROTEASES"/>
    <property type="match status" value="1"/>
</dbReference>
<evidence type="ECO:0000256" key="2">
    <source>
        <dbReference type="ARBA" id="ARBA00022670"/>
    </source>
</evidence>
<dbReference type="FunFam" id="2.40.70.10:FF:000015">
    <property type="entry name" value="Aspartyl protease family protein"/>
    <property type="match status" value="1"/>
</dbReference>
<sequence>MHSRLLFPVSILFAIFAVSFSDKFSLEDRMQSGSGSNRFASSVAFPIKGNVYPLGHFTVSVNIGNPPKIFELDIDTGSDLTWVQCDAPCTGCTLVSLIQIDGLFDSCFLFFYRNFVPSMTLQPRDKQYRPHSNAVRCAEPLCSALFFPGKVPCKNPNDQCDYDVEYADQGSSIGVLVRDLFPMRLTNGSVFAPNLGFGCGYDQKHGGSTAGVLGLGSGKATMTSQLSALGHVRNVVGHCLSGQGGGFLFFGGDLVPSSGMSWTPIMPSPGGRYSSGPAEVYFGGKAAGIRGLTLTFDSGSSYTYFNSQVYGAVLNLLKNDLKGKPLSDEPKDKTLPVCWKGTKAFRSVVDVRNFFKPLALSFTDSKNVQFQIPPEAYLIISKFGNVCFGILNGSQVGLGNVNVIGDISLLDKIVVYDNERQQIGWAPANCNRPPKK</sequence>
<feature type="signal peptide" evidence="11">
    <location>
        <begin position="1"/>
        <end position="21"/>
    </location>
</feature>
<dbReference type="GO" id="GO:0006508">
    <property type="term" value="P:proteolysis"/>
    <property type="evidence" value="ECO:0007669"/>
    <property type="project" value="UniProtKB-KW"/>
</dbReference>
<reference evidence="14" key="1">
    <citation type="submission" date="2025-08" db="UniProtKB">
        <authorList>
            <consortium name="RefSeq"/>
        </authorList>
    </citation>
    <scope>IDENTIFICATION</scope>
    <source>
        <strain evidence="14">OHB3-1</strain>
    </source>
</reference>
<keyword evidence="13" id="KW-1185">Reference proteome</keyword>
<dbReference type="PROSITE" id="PS00141">
    <property type="entry name" value="ASP_PROTEASE"/>
    <property type="match status" value="1"/>
</dbReference>
<dbReference type="PROSITE" id="PS51767">
    <property type="entry name" value="PEPTIDASE_A1"/>
    <property type="match status" value="1"/>
</dbReference>
<dbReference type="InterPro" id="IPR032799">
    <property type="entry name" value="TAXi_C"/>
</dbReference>
<dbReference type="RefSeq" id="XP_022132187.1">
    <property type="nucleotide sequence ID" value="XM_022276495.1"/>
</dbReference>
<dbReference type="GeneID" id="111005085"/>
<evidence type="ECO:0000256" key="11">
    <source>
        <dbReference type="SAM" id="SignalP"/>
    </source>
</evidence>
<feature type="active site" evidence="9">
    <location>
        <position position="297"/>
    </location>
</feature>
<gene>
    <name evidence="14" type="primary">LOC111005085</name>
</gene>
<evidence type="ECO:0000256" key="7">
    <source>
        <dbReference type="ARBA" id="ARBA00068871"/>
    </source>
</evidence>
<dbReference type="AlphaFoldDB" id="A0A6J1BT55"/>
<dbReference type="PANTHER" id="PTHR13683:SF227">
    <property type="entry name" value="EUKARYOTIC ASPARTYL PROTEASE FAMILY PROTEIN"/>
    <property type="match status" value="1"/>
</dbReference>
<feature type="active site" evidence="9">
    <location>
        <position position="75"/>
    </location>
</feature>
<evidence type="ECO:0000256" key="6">
    <source>
        <dbReference type="ARBA" id="ARBA00022801"/>
    </source>
</evidence>
<protein>
    <recommendedName>
        <fullName evidence="7">Aspartic proteinase Asp1</fullName>
    </recommendedName>
    <alternativeName>
        <fullName evidence="8">Nucellin-like protein</fullName>
    </alternativeName>
</protein>
<dbReference type="InterPro" id="IPR001969">
    <property type="entry name" value="Aspartic_peptidase_AS"/>
</dbReference>
<dbReference type="PRINTS" id="PR00792">
    <property type="entry name" value="PEPSIN"/>
</dbReference>
<dbReference type="FunFam" id="2.40.70.10:FF:000027">
    <property type="entry name" value="Aspartic proteinase Asp1 isoform A"/>
    <property type="match status" value="1"/>
</dbReference>
<evidence type="ECO:0000256" key="9">
    <source>
        <dbReference type="PIRSR" id="PIRSR601461-1"/>
    </source>
</evidence>
<keyword evidence="5 10" id="KW-0064">Aspartyl protease</keyword>
<dbReference type="Pfam" id="PF14543">
    <property type="entry name" value="TAXi_N"/>
    <property type="match status" value="1"/>
</dbReference>
<keyword evidence="3 11" id="KW-0732">Signal</keyword>
<evidence type="ECO:0000256" key="4">
    <source>
        <dbReference type="ARBA" id="ARBA00022737"/>
    </source>
</evidence>
<name>A0A6J1BT55_MOMCH</name>
<evidence type="ECO:0000313" key="14">
    <source>
        <dbReference type="RefSeq" id="XP_022132187.1"/>
    </source>
</evidence>
<dbReference type="SUPFAM" id="SSF50630">
    <property type="entry name" value="Acid proteases"/>
    <property type="match status" value="1"/>
</dbReference>
<keyword evidence="4" id="KW-0677">Repeat</keyword>
<dbReference type="GO" id="GO:0004190">
    <property type="term" value="F:aspartic-type endopeptidase activity"/>
    <property type="evidence" value="ECO:0007669"/>
    <property type="project" value="UniProtKB-KW"/>
</dbReference>
<dbReference type="InterPro" id="IPR033121">
    <property type="entry name" value="PEPTIDASE_A1"/>
</dbReference>
<dbReference type="InterPro" id="IPR001461">
    <property type="entry name" value="Aspartic_peptidase_A1"/>
</dbReference>
<evidence type="ECO:0000313" key="13">
    <source>
        <dbReference type="Proteomes" id="UP000504603"/>
    </source>
</evidence>
<dbReference type="InterPro" id="IPR021109">
    <property type="entry name" value="Peptidase_aspartic_dom_sf"/>
</dbReference>
<evidence type="ECO:0000256" key="10">
    <source>
        <dbReference type="RuleBase" id="RU000454"/>
    </source>
</evidence>
<proteinExistence type="inferred from homology"/>
<keyword evidence="2 10" id="KW-0645">Protease</keyword>
<keyword evidence="6 10" id="KW-0378">Hydrolase</keyword>
<dbReference type="Gene3D" id="2.40.70.10">
    <property type="entry name" value="Acid Proteases"/>
    <property type="match status" value="2"/>
</dbReference>